<dbReference type="Proteomes" id="UP000332515">
    <property type="component" value="Unassembled WGS sequence"/>
</dbReference>
<name>A0A6A7Y2R6_9HYPH</name>
<feature type="transmembrane region" description="Helical" evidence="1">
    <location>
        <begin position="23"/>
        <end position="41"/>
    </location>
</feature>
<keyword evidence="1" id="KW-0472">Membrane</keyword>
<evidence type="ECO:0000313" key="2">
    <source>
        <dbReference type="EMBL" id="MQT13036.1"/>
    </source>
</evidence>
<evidence type="ECO:0000313" key="3">
    <source>
        <dbReference type="Proteomes" id="UP000332515"/>
    </source>
</evidence>
<sequence>MNAATTADHATAYRDAFGGLKTIGLALGAACLLGFGLLVALSTGGGLFADKTPYLALEGGGFLYNYRIAEVTYGLTTKVERPIPAGTLIRATLENPAGGAPLVVEKTAREGLAKLTLQSPPVHGVKANRPYAVDVSLIDPADGREIGHLATSFKSDLDDTIMPDKPLVVGPGYQKPAP</sequence>
<dbReference type="EMBL" id="VWNA01000001">
    <property type="protein sequence ID" value="MQT13036.1"/>
    <property type="molecule type" value="Genomic_DNA"/>
</dbReference>
<dbReference type="RefSeq" id="WP_153480746.1">
    <property type="nucleotide sequence ID" value="NZ_VWNA01000001.1"/>
</dbReference>
<evidence type="ECO:0000256" key="1">
    <source>
        <dbReference type="SAM" id="Phobius"/>
    </source>
</evidence>
<protein>
    <submittedName>
        <fullName evidence="2">Uncharacterized protein</fullName>
    </submittedName>
</protein>
<keyword evidence="1" id="KW-0812">Transmembrane</keyword>
<gene>
    <name evidence="2" type="ORF">F0357_10325</name>
</gene>
<organism evidence="2 3">
    <name type="scientific">Segnochrobactrum spirostomi</name>
    <dbReference type="NCBI Taxonomy" id="2608987"/>
    <lineage>
        <taxon>Bacteria</taxon>
        <taxon>Pseudomonadati</taxon>
        <taxon>Pseudomonadota</taxon>
        <taxon>Alphaproteobacteria</taxon>
        <taxon>Hyphomicrobiales</taxon>
        <taxon>Segnochrobactraceae</taxon>
        <taxon>Segnochrobactrum</taxon>
    </lineage>
</organism>
<accession>A0A6A7Y2R6</accession>
<dbReference type="AlphaFoldDB" id="A0A6A7Y2R6"/>
<keyword evidence="3" id="KW-1185">Reference proteome</keyword>
<keyword evidence="1" id="KW-1133">Transmembrane helix</keyword>
<reference evidence="2 3" key="1">
    <citation type="submission" date="2019-09" db="EMBL/GenBank/DDBJ databases">
        <title>Segnochrobactrum spirostomi gen. nov., sp. nov., isolated from the ciliate Spirostomum cf. yagiui and description of a novel family, Segnochrobactraceae fam. nov. within the order Rhizobiales of the class Alphaproteobacteria.</title>
        <authorList>
            <person name="Akter S."/>
            <person name="Shazib S.U.A."/>
            <person name="Shin M.K."/>
        </authorList>
    </citation>
    <scope>NUCLEOTIDE SEQUENCE [LARGE SCALE GENOMIC DNA]</scope>
    <source>
        <strain evidence="2 3">Sp-1</strain>
    </source>
</reference>
<comment type="caution">
    <text evidence="2">The sequence shown here is derived from an EMBL/GenBank/DDBJ whole genome shotgun (WGS) entry which is preliminary data.</text>
</comment>
<proteinExistence type="predicted"/>